<dbReference type="EMBL" id="SMUV01000054">
    <property type="protein sequence ID" value="TDK50709.1"/>
    <property type="molecule type" value="Genomic_DNA"/>
</dbReference>
<accession>A0A4R5VE89</accession>
<dbReference type="OrthoDB" id="16964at97050"/>
<dbReference type="AlphaFoldDB" id="A0A4R5VE89"/>
<gene>
    <name evidence="1" type="ORF">E1832_05795</name>
</gene>
<comment type="caution">
    <text evidence="1">The sequence shown here is derived from an EMBL/GenBank/DDBJ whole genome shotgun (WGS) entry which is preliminary data.</text>
</comment>
<proteinExistence type="predicted"/>
<evidence type="ECO:0000313" key="1">
    <source>
        <dbReference type="EMBL" id="TDK50709.1"/>
    </source>
</evidence>
<keyword evidence="2" id="KW-1185">Reference proteome</keyword>
<reference evidence="1 2" key="1">
    <citation type="submission" date="2019-03" db="EMBL/GenBank/DDBJ databases">
        <title>Ruegeria lutea sp. nov., a novel strain, isolated from marine sediment, the Masan Bay, South Korea.</title>
        <authorList>
            <person name="Kim J."/>
            <person name="Kim D.-Y."/>
            <person name="Lee S.-S."/>
        </authorList>
    </citation>
    <scope>NUCLEOTIDE SEQUENCE [LARGE SCALE GENOMIC DNA]</scope>
    <source>
        <strain evidence="1 2">318-1</strain>
    </source>
</reference>
<dbReference type="RefSeq" id="WP_133358789.1">
    <property type="nucleotide sequence ID" value="NZ_SMUV01000054.1"/>
</dbReference>
<evidence type="ECO:0008006" key="3">
    <source>
        <dbReference type="Google" id="ProtNLM"/>
    </source>
</evidence>
<evidence type="ECO:0000313" key="2">
    <source>
        <dbReference type="Proteomes" id="UP000295301"/>
    </source>
</evidence>
<protein>
    <recommendedName>
        <fullName evidence="3">DUF4435 domain-containing protein</fullName>
    </recommendedName>
</protein>
<sequence length="164" mass="18288">MEGDIDVEYFDILKSKYPKIYSIPEDVEVVSYGGKDALKNTQVLQFMLSRLERVFITFDLDAEREVKPKLESIGLSADKDFCSIGIDQHGSECIEGLLPAAILAEVYAENVKDVAALGSANSSARRSAKSNLKRAALEKFKRGDLTDNDLKEMQKLMTKISKTF</sequence>
<name>A0A4R5VE89_9RHOB</name>
<dbReference type="Proteomes" id="UP000295301">
    <property type="component" value="Unassembled WGS sequence"/>
</dbReference>
<organism evidence="1 2">
    <name type="scientific">Antarcticimicrobium luteum</name>
    <dbReference type="NCBI Taxonomy" id="2547397"/>
    <lineage>
        <taxon>Bacteria</taxon>
        <taxon>Pseudomonadati</taxon>
        <taxon>Pseudomonadota</taxon>
        <taxon>Alphaproteobacteria</taxon>
        <taxon>Rhodobacterales</taxon>
        <taxon>Paracoccaceae</taxon>
        <taxon>Antarcticimicrobium</taxon>
    </lineage>
</organism>